<feature type="region of interest" description="Disordered" evidence="1">
    <location>
        <begin position="32"/>
        <end position="61"/>
    </location>
</feature>
<dbReference type="EMBL" id="UYJE01008845">
    <property type="protein sequence ID" value="VDI67827.1"/>
    <property type="molecule type" value="Genomic_DNA"/>
</dbReference>
<evidence type="ECO:0000313" key="2">
    <source>
        <dbReference type="EMBL" id="VDI67827.1"/>
    </source>
</evidence>
<feature type="compositionally biased region" description="Low complexity" evidence="1">
    <location>
        <begin position="216"/>
        <end position="227"/>
    </location>
</feature>
<feature type="compositionally biased region" description="Low complexity" evidence="1">
    <location>
        <begin position="185"/>
        <end position="208"/>
    </location>
</feature>
<name>A0A8B6GRH0_MYTGA</name>
<feature type="compositionally biased region" description="Basic and acidic residues" evidence="1">
    <location>
        <begin position="126"/>
        <end position="139"/>
    </location>
</feature>
<feature type="compositionally biased region" description="Basic and acidic residues" evidence="1">
    <location>
        <begin position="281"/>
        <end position="309"/>
    </location>
</feature>
<feature type="region of interest" description="Disordered" evidence="1">
    <location>
        <begin position="153"/>
        <end position="269"/>
    </location>
</feature>
<feature type="region of interest" description="Disordered" evidence="1">
    <location>
        <begin position="281"/>
        <end position="316"/>
    </location>
</feature>
<dbReference type="AlphaFoldDB" id="A0A8B6GRH0"/>
<evidence type="ECO:0000256" key="1">
    <source>
        <dbReference type="SAM" id="MobiDB-lite"/>
    </source>
</evidence>
<feature type="compositionally biased region" description="Polar residues" evidence="1">
    <location>
        <begin position="153"/>
        <end position="163"/>
    </location>
</feature>
<feature type="compositionally biased region" description="Basic and acidic residues" evidence="1">
    <location>
        <begin position="41"/>
        <end position="51"/>
    </location>
</feature>
<dbReference type="OrthoDB" id="6162355at2759"/>
<comment type="caution">
    <text evidence="2">The sequence shown here is derived from an EMBL/GenBank/DDBJ whole genome shotgun (WGS) entry which is preliminary data.</text>
</comment>
<dbReference type="Proteomes" id="UP000596742">
    <property type="component" value="Unassembled WGS sequence"/>
</dbReference>
<organism evidence="2 3">
    <name type="scientific">Mytilus galloprovincialis</name>
    <name type="common">Mediterranean mussel</name>
    <dbReference type="NCBI Taxonomy" id="29158"/>
    <lineage>
        <taxon>Eukaryota</taxon>
        <taxon>Metazoa</taxon>
        <taxon>Spiralia</taxon>
        <taxon>Lophotrochozoa</taxon>
        <taxon>Mollusca</taxon>
        <taxon>Bivalvia</taxon>
        <taxon>Autobranchia</taxon>
        <taxon>Pteriomorphia</taxon>
        <taxon>Mytilida</taxon>
        <taxon>Mytiloidea</taxon>
        <taxon>Mytilidae</taxon>
        <taxon>Mytilinae</taxon>
        <taxon>Mytilus</taxon>
    </lineage>
</organism>
<gene>
    <name evidence="2" type="ORF">MGAL_10B065486</name>
</gene>
<accession>A0A8B6GRH0</accession>
<feature type="compositionally biased region" description="Basic residues" evidence="1">
    <location>
        <begin position="252"/>
        <end position="262"/>
    </location>
</feature>
<evidence type="ECO:0000313" key="3">
    <source>
        <dbReference type="Proteomes" id="UP000596742"/>
    </source>
</evidence>
<feature type="compositionally biased region" description="Basic and acidic residues" evidence="1">
    <location>
        <begin position="93"/>
        <end position="104"/>
    </location>
</feature>
<feature type="compositionally biased region" description="Basic and acidic residues" evidence="1">
    <location>
        <begin position="174"/>
        <end position="183"/>
    </location>
</feature>
<feature type="compositionally biased region" description="Basic residues" evidence="1">
    <location>
        <begin position="115"/>
        <end position="125"/>
    </location>
</feature>
<reference evidence="2" key="1">
    <citation type="submission" date="2018-11" db="EMBL/GenBank/DDBJ databases">
        <authorList>
            <person name="Alioto T."/>
            <person name="Alioto T."/>
        </authorList>
    </citation>
    <scope>NUCLEOTIDE SEQUENCE</scope>
</reference>
<protein>
    <submittedName>
        <fullName evidence="2">Uncharacterized protein</fullName>
    </submittedName>
</protein>
<sequence length="316" mass="36436">MIGSKRLWSQLLSLAITYGLYAWQIHWQKGKAKKTKTIPPKSEKEPSDKRQGPINLEADDNLSIQDDFKNISRSIAKPVFPIMSLGSLPPISDRFKDKLKINGDKDDETNEEKTRKSKKKKRKRLLKENQVHASNDELKGNIVVNSEDIKTFESVNEQENQNSTKKKKKRKKTKVQENSKGIDHPTTTNEPPTPPTTITSIELTETQTATNMIKQSTTIETEKSSTINADEKTKIVANPTFETVNEKEHDSPKKRKKKKKKTKLQENIKRFNEQEYDDVTKDGINKEETKRKQKEKLKENKKITSDQTKDYNLVMI</sequence>
<feature type="region of interest" description="Disordered" evidence="1">
    <location>
        <begin position="93"/>
        <end position="139"/>
    </location>
</feature>
<keyword evidence="3" id="KW-1185">Reference proteome</keyword>
<feature type="compositionally biased region" description="Basic residues" evidence="1">
    <location>
        <begin position="164"/>
        <end position="173"/>
    </location>
</feature>
<proteinExistence type="predicted"/>